<dbReference type="EMBL" id="HE601081">
    <property type="protein sequence ID" value="CAS00280.1"/>
    <property type="molecule type" value="Genomic_DNA"/>
</dbReference>
<proteinExistence type="predicted"/>
<feature type="region of interest" description="Disordered" evidence="1">
    <location>
        <begin position="27"/>
        <end position="68"/>
    </location>
</feature>
<sequence length="89" mass="10596">MFFKVLFFWIFQIRHFEEEGLDPNRELTSTERVKVRKSQIQPMEIKSTSDKGKRDDKSSNSACSNDKQRTISYTNANIQWRHSKLLRVS</sequence>
<evidence type="ECO:0000256" key="1">
    <source>
        <dbReference type="SAM" id="MobiDB-lite"/>
    </source>
</evidence>
<feature type="signal peptide" evidence="2">
    <location>
        <begin position="1"/>
        <end position="16"/>
    </location>
</feature>
<feature type="compositionally biased region" description="Polar residues" evidence="1">
    <location>
        <begin position="59"/>
        <end position="68"/>
    </location>
</feature>
<reference evidence="3 4" key="1">
    <citation type="journal article" date="2003" name="PLoS Biol.">
        <title>The genome sequence of Caenorhabditis briggsae: a platform for comparative genomics.</title>
        <authorList>
            <person name="Stein L.D."/>
            <person name="Bao Z."/>
            <person name="Blasiar D."/>
            <person name="Blumenthal T."/>
            <person name="Brent M.R."/>
            <person name="Chen N."/>
            <person name="Chinwalla A."/>
            <person name="Clarke L."/>
            <person name="Clee C."/>
            <person name="Coghlan A."/>
            <person name="Coulson A."/>
            <person name="D'Eustachio P."/>
            <person name="Fitch D.H."/>
            <person name="Fulton L.A."/>
            <person name="Fulton R.E."/>
            <person name="Griffiths-Jones S."/>
            <person name="Harris T.W."/>
            <person name="Hillier L.W."/>
            <person name="Kamath R."/>
            <person name="Kuwabara P.E."/>
            <person name="Mardis E.R."/>
            <person name="Marra M.A."/>
            <person name="Miner T.L."/>
            <person name="Minx P."/>
            <person name="Mullikin J.C."/>
            <person name="Plumb R.W."/>
            <person name="Rogers J."/>
            <person name="Schein J.E."/>
            <person name="Sohrmann M."/>
            <person name="Spieth J."/>
            <person name="Stajich J.E."/>
            <person name="Wei C."/>
            <person name="Willey D."/>
            <person name="Wilson R.K."/>
            <person name="Durbin R."/>
            <person name="Waterston R.H."/>
        </authorList>
    </citation>
    <scope>NUCLEOTIDE SEQUENCE [LARGE SCALE GENOMIC DNA]</scope>
    <source>
        <strain evidence="3 4">AF16</strain>
    </source>
</reference>
<keyword evidence="4" id="KW-1185">Reference proteome</keyword>
<dbReference type="Proteomes" id="UP000008549">
    <property type="component" value="Unassembled WGS sequence"/>
</dbReference>
<dbReference type="RefSeq" id="XP_045099839.1">
    <property type="nucleotide sequence ID" value="XM_045236207.1"/>
</dbReference>
<dbReference type="KEGG" id="cbr:CBG_26551"/>
<evidence type="ECO:0000313" key="4">
    <source>
        <dbReference type="Proteomes" id="UP000008549"/>
    </source>
</evidence>
<feature type="compositionally biased region" description="Basic and acidic residues" evidence="1">
    <location>
        <begin position="47"/>
        <end position="58"/>
    </location>
</feature>
<gene>
    <name evidence="3" type="ORF">CBG26551</name>
    <name evidence="3" type="ORF">CBG_26551</name>
</gene>
<evidence type="ECO:0000256" key="2">
    <source>
        <dbReference type="SAM" id="SignalP"/>
    </source>
</evidence>
<evidence type="ECO:0000313" key="3">
    <source>
        <dbReference type="EMBL" id="CAS00280.1"/>
    </source>
</evidence>
<dbReference type="HOGENOM" id="CLU_2456798_0_0_1"/>
<dbReference type="GeneID" id="68918029"/>
<dbReference type="AlphaFoldDB" id="B6IK50"/>
<feature type="chain" id="PRO_5002846615" evidence="2">
    <location>
        <begin position="17"/>
        <end position="89"/>
    </location>
</feature>
<organism evidence="3 4">
    <name type="scientific">Caenorhabditis briggsae</name>
    <dbReference type="NCBI Taxonomy" id="6238"/>
    <lineage>
        <taxon>Eukaryota</taxon>
        <taxon>Metazoa</taxon>
        <taxon>Ecdysozoa</taxon>
        <taxon>Nematoda</taxon>
        <taxon>Chromadorea</taxon>
        <taxon>Rhabditida</taxon>
        <taxon>Rhabditina</taxon>
        <taxon>Rhabditomorpha</taxon>
        <taxon>Rhabditoidea</taxon>
        <taxon>Rhabditidae</taxon>
        <taxon>Peloderinae</taxon>
        <taxon>Caenorhabditis</taxon>
    </lineage>
</organism>
<keyword evidence="2" id="KW-0732">Signal</keyword>
<dbReference type="CTD" id="68918029"/>
<protein>
    <submittedName>
        <fullName evidence="3">Protein CBG26551</fullName>
    </submittedName>
</protein>
<dbReference type="InParanoid" id="B6IK50"/>
<accession>B6IK50</accession>
<reference evidence="3 4" key="2">
    <citation type="journal article" date="2011" name="PLoS Genet.">
        <title>Caenorhabditis briggsae recombinant inbred line genotypes reveal inter-strain incompatibility and the evolution of recombination.</title>
        <authorList>
            <person name="Ross J.A."/>
            <person name="Koboldt D.C."/>
            <person name="Staisch J.E."/>
            <person name="Chamberlin H.M."/>
            <person name="Gupta B.P."/>
            <person name="Miller R.D."/>
            <person name="Baird S.E."/>
            <person name="Haag E.S."/>
        </authorList>
    </citation>
    <scope>NUCLEOTIDE SEQUENCE [LARGE SCALE GENOMIC DNA]</scope>
    <source>
        <strain evidence="3 4">AF16</strain>
    </source>
</reference>
<name>B6IK50_CAEBR</name>